<name>A0ABV0LXK2_9HYPH</name>
<accession>A0ABV0LXK2</accession>
<evidence type="ECO:0000313" key="2">
    <source>
        <dbReference type="Proteomes" id="UP001496627"/>
    </source>
</evidence>
<keyword evidence="2" id="KW-1185">Reference proteome</keyword>
<dbReference type="PROSITE" id="PS51257">
    <property type="entry name" value="PROKAR_LIPOPROTEIN"/>
    <property type="match status" value="1"/>
</dbReference>
<reference evidence="1 2" key="1">
    <citation type="submission" date="2024-05" db="EMBL/GenBank/DDBJ databases">
        <title>Neorhizobium sp. Rsf11, a plant growth promoting and heavy metal resistant PAH-degrader.</title>
        <authorList>
            <person name="Golubev S.N."/>
            <person name="Muratova A.Y."/>
            <person name="Markelova M.I."/>
        </authorList>
    </citation>
    <scope>NUCLEOTIDE SEQUENCE [LARGE SCALE GENOMIC DNA]</scope>
    <source>
        <strain evidence="1 2">Rsf11</strain>
    </source>
</reference>
<evidence type="ECO:0000313" key="1">
    <source>
        <dbReference type="EMBL" id="MEQ1404321.1"/>
    </source>
</evidence>
<dbReference type="Proteomes" id="UP001496627">
    <property type="component" value="Unassembled WGS sequence"/>
</dbReference>
<dbReference type="EMBL" id="JBEAAL010000002">
    <property type="protein sequence ID" value="MEQ1404321.1"/>
    <property type="molecule type" value="Genomic_DNA"/>
</dbReference>
<gene>
    <name evidence="1" type="ORF">ABK249_05200</name>
</gene>
<protein>
    <recommendedName>
        <fullName evidence="3">DUF1353 domain-containing protein</fullName>
    </recommendedName>
</protein>
<sequence>MRKGIYTTFIALLVLAGCGTIYYRDLKPGSFSGKLFVMWVGEGNSSGDGKFVFVPAPGNELTFTRPSGSHTAGVIKPGVMYTDGGSIPKIAQMFKGLSPWGYAPAYMIHDWLFVARHCLVDQAPDARFQDLSDVDFDESARIVGEAIHALIDERKVARNDLAGEAVTSAVSSGIARRLWDEKGACERSQISKEHLAEINAVFPDISTSAKLRTFRLPPDMPQVPPRRQARIISVVEF</sequence>
<comment type="caution">
    <text evidence="1">The sequence shown here is derived from an EMBL/GenBank/DDBJ whole genome shotgun (WGS) entry which is preliminary data.</text>
</comment>
<dbReference type="RefSeq" id="WP_348862378.1">
    <property type="nucleotide sequence ID" value="NZ_JBEAAL010000002.1"/>
</dbReference>
<organism evidence="1 2">
    <name type="scientific">Neorhizobium phenanthreniclasticum</name>
    <dbReference type="NCBI Taxonomy" id="3157917"/>
    <lineage>
        <taxon>Bacteria</taxon>
        <taxon>Pseudomonadati</taxon>
        <taxon>Pseudomonadota</taxon>
        <taxon>Alphaproteobacteria</taxon>
        <taxon>Hyphomicrobiales</taxon>
        <taxon>Rhizobiaceae</taxon>
        <taxon>Rhizobium/Agrobacterium group</taxon>
        <taxon>Neorhizobium</taxon>
    </lineage>
</organism>
<proteinExistence type="predicted"/>
<evidence type="ECO:0008006" key="3">
    <source>
        <dbReference type="Google" id="ProtNLM"/>
    </source>
</evidence>